<dbReference type="RefSeq" id="WP_008489705.1">
    <property type="nucleotide sequence ID" value="NZ_AMRG01000017.1"/>
</dbReference>
<feature type="domain" description="Tyr recombinase" evidence="12">
    <location>
        <begin position="108"/>
        <end position="290"/>
    </location>
</feature>
<evidence type="ECO:0000256" key="3">
    <source>
        <dbReference type="ARBA" id="ARBA00015804"/>
    </source>
</evidence>
<dbReference type="eggNOG" id="COG4973">
    <property type="taxonomic scope" value="Bacteria"/>
</dbReference>
<gene>
    <name evidence="11" type="primary">xerC</name>
    <name evidence="14" type="ORF">A10D4_11626</name>
</gene>
<organism evidence="14 15">
    <name type="scientific">Idiomarina xiamenensis 10-D-4</name>
    <dbReference type="NCBI Taxonomy" id="740709"/>
    <lineage>
        <taxon>Bacteria</taxon>
        <taxon>Pseudomonadati</taxon>
        <taxon>Pseudomonadota</taxon>
        <taxon>Gammaproteobacteria</taxon>
        <taxon>Alteromonadales</taxon>
        <taxon>Idiomarinaceae</taxon>
        <taxon>Idiomarina</taxon>
    </lineage>
</organism>
<evidence type="ECO:0000259" key="12">
    <source>
        <dbReference type="PROSITE" id="PS51898"/>
    </source>
</evidence>
<evidence type="ECO:0000256" key="1">
    <source>
        <dbReference type="ARBA" id="ARBA00004496"/>
    </source>
</evidence>
<dbReference type="GO" id="GO:0003677">
    <property type="term" value="F:DNA binding"/>
    <property type="evidence" value="ECO:0007669"/>
    <property type="project" value="UniProtKB-UniRule"/>
</dbReference>
<dbReference type="AlphaFoldDB" id="K2JBI0"/>
<feature type="active site" evidence="11">
    <location>
        <position position="245"/>
    </location>
</feature>
<accession>K2JBI0</accession>
<evidence type="ECO:0000256" key="11">
    <source>
        <dbReference type="HAMAP-Rule" id="MF_01808"/>
    </source>
</evidence>
<comment type="function">
    <text evidence="11">Site-specific tyrosine recombinase, which acts by catalyzing the cutting and rejoining of the recombining DNA molecules. The XerC-XerD complex is essential to convert dimers of the bacterial chromosome into monomers to permit their segregation at cell division. It also contributes to the segregational stability of plasmids.</text>
</comment>
<dbReference type="Gene3D" id="1.10.443.10">
    <property type="entry name" value="Intergrase catalytic core"/>
    <property type="match status" value="1"/>
</dbReference>
<keyword evidence="4 11" id="KW-0963">Cytoplasm</keyword>
<dbReference type="PATRIC" id="fig|740709.3.peg.2349"/>
<dbReference type="HAMAP" id="MF_01808">
    <property type="entry name" value="Recomb_XerC_XerD"/>
    <property type="match status" value="1"/>
</dbReference>
<dbReference type="Gene3D" id="1.10.150.130">
    <property type="match status" value="1"/>
</dbReference>
<dbReference type="SUPFAM" id="SSF56349">
    <property type="entry name" value="DNA breaking-rejoining enzymes"/>
    <property type="match status" value="1"/>
</dbReference>
<dbReference type="PANTHER" id="PTHR30349:SF81">
    <property type="entry name" value="TYROSINE RECOMBINASE XERC"/>
    <property type="match status" value="1"/>
</dbReference>
<feature type="active site" evidence="11">
    <location>
        <position position="242"/>
    </location>
</feature>
<dbReference type="CDD" id="cd00798">
    <property type="entry name" value="INT_XerDC_C"/>
    <property type="match status" value="1"/>
</dbReference>
<dbReference type="InterPro" id="IPR050090">
    <property type="entry name" value="Tyrosine_recombinase_XerCD"/>
</dbReference>
<dbReference type="GO" id="GO:0051301">
    <property type="term" value="P:cell division"/>
    <property type="evidence" value="ECO:0007669"/>
    <property type="project" value="UniProtKB-UniRule"/>
</dbReference>
<dbReference type="InterPro" id="IPR011010">
    <property type="entry name" value="DNA_brk_join_enz"/>
</dbReference>
<evidence type="ECO:0000313" key="14">
    <source>
        <dbReference type="EMBL" id="EKE80606.1"/>
    </source>
</evidence>
<evidence type="ECO:0000313" key="15">
    <source>
        <dbReference type="Proteomes" id="UP000014115"/>
    </source>
</evidence>
<dbReference type="GO" id="GO:0005737">
    <property type="term" value="C:cytoplasm"/>
    <property type="evidence" value="ECO:0007669"/>
    <property type="project" value="UniProtKB-SubCell"/>
</dbReference>
<name>K2JBI0_9GAMM</name>
<dbReference type="EMBL" id="AMRG01000017">
    <property type="protein sequence ID" value="EKE80606.1"/>
    <property type="molecule type" value="Genomic_DNA"/>
</dbReference>
<dbReference type="InterPro" id="IPR004107">
    <property type="entry name" value="Integrase_SAM-like_N"/>
</dbReference>
<dbReference type="InterPro" id="IPR002104">
    <property type="entry name" value="Integrase_catalytic"/>
</dbReference>
<evidence type="ECO:0000256" key="2">
    <source>
        <dbReference type="ARBA" id="ARBA00006657"/>
    </source>
</evidence>
<dbReference type="InterPro" id="IPR013762">
    <property type="entry name" value="Integrase-like_cat_sf"/>
</dbReference>
<keyword evidence="15" id="KW-1185">Reference proteome</keyword>
<evidence type="ECO:0000256" key="10">
    <source>
        <dbReference type="ARBA" id="ARBA00023306"/>
    </source>
</evidence>
<feature type="domain" description="Core-binding (CB)" evidence="13">
    <location>
        <begin position="1"/>
        <end position="87"/>
    </location>
</feature>
<dbReference type="OrthoDB" id="9801717at2"/>
<protein>
    <recommendedName>
        <fullName evidence="3 11">Tyrosine recombinase XerC</fullName>
    </recommendedName>
</protein>
<feature type="active site" evidence="11">
    <location>
        <position position="171"/>
    </location>
</feature>
<dbReference type="Pfam" id="PF00589">
    <property type="entry name" value="Phage_integrase"/>
    <property type="match status" value="1"/>
</dbReference>
<comment type="subcellular location">
    <subcellularLocation>
        <location evidence="1 11">Cytoplasm</location>
    </subcellularLocation>
</comment>
<dbReference type="InterPro" id="IPR044068">
    <property type="entry name" value="CB"/>
</dbReference>
<keyword evidence="10 11" id="KW-0131">Cell cycle</keyword>
<dbReference type="GO" id="GO:0006313">
    <property type="term" value="P:DNA transposition"/>
    <property type="evidence" value="ECO:0007669"/>
    <property type="project" value="UniProtKB-UniRule"/>
</dbReference>
<feature type="active site" evidence="11">
    <location>
        <position position="268"/>
    </location>
</feature>
<keyword evidence="6 11" id="KW-0159">Chromosome partition</keyword>
<dbReference type="PANTHER" id="PTHR30349">
    <property type="entry name" value="PHAGE INTEGRASE-RELATED"/>
    <property type="match status" value="1"/>
</dbReference>
<dbReference type="PROSITE" id="PS51900">
    <property type="entry name" value="CB"/>
    <property type="match status" value="1"/>
</dbReference>
<proteinExistence type="inferred from homology"/>
<evidence type="ECO:0000256" key="4">
    <source>
        <dbReference type="ARBA" id="ARBA00022490"/>
    </source>
</evidence>
<reference evidence="14 15" key="1">
    <citation type="journal article" date="2012" name="J. Bacteriol.">
        <title>Genome Sequence of Idiomarina xiamenensis Type Strain 10-D-4.</title>
        <authorList>
            <person name="Lai Q."/>
            <person name="Wang L."/>
            <person name="Wang W."/>
            <person name="Shao Z."/>
        </authorList>
    </citation>
    <scope>NUCLEOTIDE SEQUENCE [LARGE SCALE GENOMIC DNA]</scope>
    <source>
        <strain evidence="14 15">10-D-4</strain>
    </source>
</reference>
<evidence type="ECO:0000259" key="13">
    <source>
        <dbReference type="PROSITE" id="PS51900"/>
    </source>
</evidence>
<comment type="subunit">
    <text evidence="11">Forms a cyclic heterotetrameric complex composed of two molecules of XerC and two molecules of XerD.</text>
</comment>
<feature type="active site" evidence="11">
    <location>
        <position position="147"/>
    </location>
</feature>
<evidence type="ECO:0000256" key="6">
    <source>
        <dbReference type="ARBA" id="ARBA00022829"/>
    </source>
</evidence>
<keyword evidence="8 11" id="KW-0238">DNA-binding</keyword>
<evidence type="ECO:0000256" key="7">
    <source>
        <dbReference type="ARBA" id="ARBA00022908"/>
    </source>
</evidence>
<keyword evidence="5 11" id="KW-0132">Cell division</keyword>
<dbReference type="NCBIfam" id="TIGR02224">
    <property type="entry name" value="recomb_XerC"/>
    <property type="match status" value="1"/>
</dbReference>
<evidence type="ECO:0000256" key="9">
    <source>
        <dbReference type="ARBA" id="ARBA00023172"/>
    </source>
</evidence>
<evidence type="ECO:0000256" key="5">
    <source>
        <dbReference type="ARBA" id="ARBA00022618"/>
    </source>
</evidence>
<dbReference type="Proteomes" id="UP000014115">
    <property type="component" value="Unassembled WGS sequence"/>
</dbReference>
<dbReference type="Pfam" id="PF02899">
    <property type="entry name" value="Phage_int_SAM_1"/>
    <property type="match status" value="1"/>
</dbReference>
<dbReference type="PROSITE" id="PS51898">
    <property type="entry name" value="TYR_RECOMBINASE"/>
    <property type="match status" value="1"/>
</dbReference>
<keyword evidence="9 11" id="KW-0233">DNA recombination</keyword>
<dbReference type="InterPro" id="IPR011931">
    <property type="entry name" value="Recomb_XerC"/>
</dbReference>
<dbReference type="InterPro" id="IPR023009">
    <property type="entry name" value="Tyrosine_recombinase_XerC/XerD"/>
</dbReference>
<evidence type="ECO:0000256" key="8">
    <source>
        <dbReference type="ARBA" id="ARBA00023125"/>
    </source>
</evidence>
<dbReference type="InterPro" id="IPR010998">
    <property type="entry name" value="Integrase_recombinase_N"/>
</dbReference>
<dbReference type="GO" id="GO:0007059">
    <property type="term" value="P:chromosome segregation"/>
    <property type="evidence" value="ECO:0007669"/>
    <property type="project" value="UniProtKB-UniRule"/>
</dbReference>
<comment type="caution">
    <text evidence="14">The sequence shown here is derived from an EMBL/GenBank/DDBJ whole genome shotgun (WGS) entry which is preliminary data.</text>
</comment>
<feature type="active site" description="O-(3'-phospho-DNA)-tyrosine intermediate" evidence="11">
    <location>
        <position position="277"/>
    </location>
</feature>
<sequence length="302" mass="34555">MVLAEWLQAYLNHLAGERGLAELTLKNYQRILNQGVNELAGQAIEQPTQLSLSVFERLLVGWRRHGLAENSIALYLSAWRSFCDFLVQRQQLTHNPADAVKAPKRPQRLPRNIDVDSMTQLLKLPSDDDIAIRDAAMLELTYASGLRLAELVSLDIDAINPRHQELRVTGKGNKTRIVPYGRYAASAIQRWLPVRQRWLANQRDEVALFVSQRQRRISPRTVQQRFNYWGKQQGLQGDLHPHKLRHSFASHMLESSGDLRAVQELLGHANLSTTQVYTHLDFQHLAKVYDGAHPRARKKDNS</sequence>
<keyword evidence="7 11" id="KW-0229">DNA integration</keyword>
<dbReference type="GO" id="GO:0009037">
    <property type="term" value="F:tyrosine-based site-specific recombinase activity"/>
    <property type="evidence" value="ECO:0007669"/>
    <property type="project" value="UniProtKB-UniRule"/>
</dbReference>
<dbReference type="STRING" id="740709.A10D4_11626"/>
<comment type="similarity">
    <text evidence="2 11">Belongs to the 'phage' integrase family. XerC subfamily.</text>
</comment>